<proteinExistence type="predicted"/>
<sequence>MLYTHAFSRPAAVRANQSRRRTVVVRASVNSEQKRVIAVCGYGPGISNSVAHLWASHGFNVALLSRTQARLDHGAKEIGAKGGHAKGYAVDLAKPDDVKAVLQRVTQELGVVTVLFWNPASHAWGDVLSLDIDVIEHNLQHQVTGLLAAVQQVVPDMATRPGSAILVTGGGLSLAAENRALAKAANAMGGVAVAAGKAAQRALVHSLAEGLAPKGIRVAEVVVLGGVKGSANVGDRGTVRPEDVADDFWKLYTAPPGSGTVSVSRG</sequence>
<reference evidence="1" key="1">
    <citation type="journal article" date="2020" name="bioRxiv">
        <title>Comparative genomics of Chlamydomonas.</title>
        <authorList>
            <person name="Craig R.J."/>
            <person name="Hasan A.R."/>
            <person name="Ness R.W."/>
            <person name="Keightley P.D."/>
        </authorList>
    </citation>
    <scope>NUCLEOTIDE SEQUENCE</scope>
    <source>
        <strain evidence="1">SAG 7.73</strain>
    </source>
</reference>
<dbReference type="PANTHER" id="PTHR43431">
    <property type="entry name" value="OXIDOREDUCTASE, SHORT CHAIN DEHYDROGENASE/REDUCTASE FAMILY (AFU_ORTHOLOGUE AFUA_5G14000)"/>
    <property type="match status" value="1"/>
</dbReference>
<dbReference type="AlphaFoldDB" id="A0A835TGG2"/>
<accession>A0A835TGG2</accession>
<gene>
    <name evidence="1" type="ORF">HXX76_005445</name>
</gene>
<dbReference type="SUPFAM" id="SSF51735">
    <property type="entry name" value="NAD(P)-binding Rossmann-fold domains"/>
    <property type="match status" value="1"/>
</dbReference>
<evidence type="ECO:0000313" key="1">
    <source>
        <dbReference type="EMBL" id="KAG2437826.1"/>
    </source>
</evidence>
<dbReference type="EMBL" id="JAEHOC010000010">
    <property type="protein sequence ID" value="KAG2437826.1"/>
    <property type="molecule type" value="Genomic_DNA"/>
</dbReference>
<dbReference type="Gene3D" id="3.40.50.720">
    <property type="entry name" value="NAD(P)-binding Rossmann-like Domain"/>
    <property type="match status" value="1"/>
</dbReference>
<dbReference type="InterPro" id="IPR002347">
    <property type="entry name" value="SDR_fam"/>
</dbReference>
<organism evidence="1 2">
    <name type="scientific">Chlamydomonas incerta</name>
    <dbReference type="NCBI Taxonomy" id="51695"/>
    <lineage>
        <taxon>Eukaryota</taxon>
        <taxon>Viridiplantae</taxon>
        <taxon>Chlorophyta</taxon>
        <taxon>core chlorophytes</taxon>
        <taxon>Chlorophyceae</taxon>
        <taxon>CS clade</taxon>
        <taxon>Chlamydomonadales</taxon>
        <taxon>Chlamydomonadaceae</taxon>
        <taxon>Chlamydomonas</taxon>
    </lineage>
</organism>
<comment type="caution">
    <text evidence="1">The sequence shown here is derived from an EMBL/GenBank/DDBJ whole genome shotgun (WGS) entry which is preliminary data.</text>
</comment>
<dbReference type="PANTHER" id="PTHR43431:SF1">
    <property type="entry name" value="OS08G0476300 PROTEIN"/>
    <property type="match status" value="1"/>
</dbReference>
<dbReference type="Pfam" id="PF00106">
    <property type="entry name" value="adh_short"/>
    <property type="match status" value="1"/>
</dbReference>
<keyword evidence="2" id="KW-1185">Reference proteome</keyword>
<name>A0A835TGG2_CHLIN</name>
<dbReference type="InterPro" id="IPR036291">
    <property type="entry name" value="NAD(P)-bd_dom_sf"/>
</dbReference>
<evidence type="ECO:0000313" key="2">
    <source>
        <dbReference type="Proteomes" id="UP000650467"/>
    </source>
</evidence>
<dbReference type="Proteomes" id="UP000650467">
    <property type="component" value="Unassembled WGS sequence"/>
</dbReference>
<protein>
    <submittedName>
        <fullName evidence="1">Uncharacterized protein</fullName>
    </submittedName>
</protein>
<dbReference type="OrthoDB" id="532127at2759"/>